<dbReference type="InterPro" id="IPR000884">
    <property type="entry name" value="TSP1_rpt"/>
</dbReference>
<dbReference type="SMART" id="SM00209">
    <property type="entry name" value="TSP1"/>
    <property type="match status" value="1"/>
</dbReference>
<dbReference type="PANTHER" id="PTHR10239">
    <property type="entry name" value="ISTHMIN-2"/>
    <property type="match status" value="1"/>
</dbReference>
<sequence length="466" mass="52678">MCQARGTASVRSLLLTAVLLGTVTMFPTEKRRKSLALTTGAFLEEQSQMPSRHSIDDLEAIQQLNQVNSVQPAQRRQKRRWSRNRSVGVLPKPEPEEEKKPFILDLKNFPDLANAELNSQNPNIQVTIEVVDNPQTEIEIAPAEGGRSDWGGSSVDWLGDRKFFWPLFWSYPDSEEDSTSHPDLDGTTEDYSPEYDGSEELVLSGVGGEWDSRWRKEWDTKELYEDEVQEEWSAWTPCSVTCGQGDQKRTRSCGFACTATESRTCDLEHCSGNVNAVTDLVPYETENGTEVFGAEMDSCEKWLNCKNAFLQKYLQQVLTELPSCPCTYPAEVVYNTVGIFDEQLQIIHRWQDASGPKERLEIYKPTAQACLRSMLSADSTTLAAQHCCYDGHMRLITRGKGAGAPDLISADFSPELHFKVDVLPWILCKGDWTRFHAVRPPNNGLRCAENPREDVFVNELEEAREY</sequence>
<reference evidence="8" key="2">
    <citation type="submission" date="2025-08" db="UniProtKB">
        <authorList>
            <consortium name="Ensembl"/>
        </authorList>
    </citation>
    <scope>IDENTIFICATION</scope>
</reference>
<dbReference type="FunFam" id="2.20.100.10:FF:000033">
    <property type="entry name" value="Isthmin 1"/>
    <property type="match status" value="1"/>
</dbReference>
<evidence type="ECO:0000256" key="5">
    <source>
        <dbReference type="ARBA" id="ARBA00023157"/>
    </source>
</evidence>
<evidence type="ECO:0000256" key="4">
    <source>
        <dbReference type="ARBA" id="ARBA00022729"/>
    </source>
</evidence>
<evidence type="ECO:0000259" key="7">
    <source>
        <dbReference type="PROSITE" id="PS50856"/>
    </source>
</evidence>
<dbReference type="AlphaFoldDB" id="A0A8C9SHV0"/>
<evidence type="ECO:0000313" key="9">
    <source>
        <dbReference type="Proteomes" id="UP000694397"/>
    </source>
</evidence>
<evidence type="ECO:0000256" key="1">
    <source>
        <dbReference type="ARBA" id="ARBA00004613"/>
    </source>
</evidence>
<protein>
    <submittedName>
        <fullName evidence="8">Isthmin 2b</fullName>
    </submittedName>
</protein>
<dbReference type="PANTHER" id="PTHR10239:SF28">
    <property type="entry name" value="ISTHMIN-2"/>
    <property type="match status" value="1"/>
</dbReference>
<dbReference type="SMART" id="SM00723">
    <property type="entry name" value="AMOP"/>
    <property type="match status" value="1"/>
</dbReference>
<keyword evidence="5" id="KW-1015">Disulfide bond</keyword>
<keyword evidence="9" id="KW-1185">Reference proteome</keyword>
<dbReference type="Ensembl" id="ENSSFOT00015035172.2">
    <property type="protein sequence ID" value="ENSSFOP00015034790.1"/>
    <property type="gene ID" value="ENSSFOG00015022159.2"/>
</dbReference>
<comment type="similarity">
    <text evidence="2">Belongs to the isthmin family.</text>
</comment>
<dbReference type="KEGG" id="sfm:108922263"/>
<dbReference type="Gene3D" id="2.20.100.10">
    <property type="entry name" value="Thrombospondin type-1 (TSP1) repeat"/>
    <property type="match status" value="1"/>
</dbReference>
<dbReference type="InterPro" id="IPR051867">
    <property type="entry name" value="Angio_Inhib/Adhesion_GPCR"/>
</dbReference>
<dbReference type="OrthoDB" id="9930623at2759"/>
<evidence type="ECO:0000256" key="3">
    <source>
        <dbReference type="ARBA" id="ARBA00022525"/>
    </source>
</evidence>
<reference evidence="8 9" key="1">
    <citation type="submission" date="2019-04" db="EMBL/GenBank/DDBJ databases">
        <authorList>
            <consortium name="Wellcome Sanger Institute Data Sharing"/>
        </authorList>
    </citation>
    <scope>NUCLEOTIDE SEQUENCE [LARGE SCALE GENOMIC DNA]</scope>
</reference>
<accession>A0A8C9SHV0</accession>
<dbReference type="GeneID" id="108922263"/>
<organism evidence="8 9">
    <name type="scientific">Scleropages formosus</name>
    <name type="common">Asian bonytongue</name>
    <name type="synonym">Osteoglossum formosum</name>
    <dbReference type="NCBI Taxonomy" id="113540"/>
    <lineage>
        <taxon>Eukaryota</taxon>
        <taxon>Metazoa</taxon>
        <taxon>Chordata</taxon>
        <taxon>Craniata</taxon>
        <taxon>Vertebrata</taxon>
        <taxon>Euteleostomi</taxon>
        <taxon>Actinopterygii</taxon>
        <taxon>Neopterygii</taxon>
        <taxon>Teleostei</taxon>
        <taxon>Osteoglossocephala</taxon>
        <taxon>Osteoglossomorpha</taxon>
        <taxon>Osteoglossiformes</taxon>
        <taxon>Osteoglossidae</taxon>
        <taxon>Scleropages</taxon>
    </lineage>
</organism>
<evidence type="ECO:0000256" key="6">
    <source>
        <dbReference type="SAM" id="MobiDB-lite"/>
    </source>
</evidence>
<feature type="region of interest" description="Disordered" evidence="6">
    <location>
        <begin position="175"/>
        <end position="195"/>
    </location>
</feature>
<dbReference type="PROSITE" id="PS50856">
    <property type="entry name" value="AMOP"/>
    <property type="match status" value="1"/>
</dbReference>
<dbReference type="GO" id="GO:0005576">
    <property type="term" value="C:extracellular region"/>
    <property type="evidence" value="ECO:0007669"/>
    <property type="project" value="UniProtKB-SubCell"/>
</dbReference>
<feature type="compositionally biased region" description="Acidic residues" evidence="6">
    <location>
        <begin position="186"/>
        <end position="195"/>
    </location>
</feature>
<dbReference type="PROSITE" id="PS50092">
    <property type="entry name" value="TSP1"/>
    <property type="match status" value="1"/>
</dbReference>
<dbReference type="Pfam" id="PF03782">
    <property type="entry name" value="AMOP"/>
    <property type="match status" value="1"/>
</dbReference>
<dbReference type="RefSeq" id="XP_018587822.1">
    <property type="nucleotide sequence ID" value="XM_018732306.2"/>
</dbReference>
<dbReference type="InterPro" id="IPR036383">
    <property type="entry name" value="TSP1_rpt_sf"/>
</dbReference>
<evidence type="ECO:0000256" key="2">
    <source>
        <dbReference type="ARBA" id="ARBA00010198"/>
    </source>
</evidence>
<feature type="domain" description="AMOP" evidence="7">
    <location>
        <begin position="291"/>
        <end position="454"/>
    </location>
</feature>
<name>A0A8C9SHV0_SCLFO</name>
<gene>
    <name evidence="8" type="primary">LOC108922263</name>
</gene>
<dbReference type="Proteomes" id="UP000694397">
    <property type="component" value="Chromosome 1"/>
</dbReference>
<dbReference type="GeneTree" id="ENSGT00940000163359"/>
<dbReference type="SUPFAM" id="SSF82895">
    <property type="entry name" value="TSP-1 type 1 repeat"/>
    <property type="match status" value="1"/>
</dbReference>
<feature type="region of interest" description="Disordered" evidence="6">
    <location>
        <begin position="69"/>
        <end position="97"/>
    </location>
</feature>
<dbReference type="InterPro" id="IPR005533">
    <property type="entry name" value="AMOP_dom"/>
</dbReference>
<reference evidence="8" key="3">
    <citation type="submission" date="2025-09" db="UniProtKB">
        <authorList>
            <consortium name="Ensembl"/>
        </authorList>
    </citation>
    <scope>IDENTIFICATION</scope>
</reference>
<keyword evidence="4" id="KW-0732">Signal</keyword>
<dbReference type="Pfam" id="PF00090">
    <property type="entry name" value="TSP_1"/>
    <property type="match status" value="1"/>
</dbReference>
<proteinExistence type="inferred from homology"/>
<keyword evidence="3" id="KW-0964">Secreted</keyword>
<comment type="subcellular location">
    <subcellularLocation>
        <location evidence="1">Secreted</location>
    </subcellularLocation>
</comment>
<evidence type="ECO:0000313" key="8">
    <source>
        <dbReference type="Ensembl" id="ENSSFOP00015034790.1"/>
    </source>
</evidence>